<protein>
    <submittedName>
        <fullName evidence="1">Uncharacterized protein</fullName>
    </submittedName>
</protein>
<name>A0A8K0TJ61_9PEZI</name>
<dbReference type="EMBL" id="JAGPXD010000002">
    <property type="protein sequence ID" value="KAH7367373.1"/>
    <property type="molecule type" value="Genomic_DNA"/>
</dbReference>
<evidence type="ECO:0000313" key="2">
    <source>
        <dbReference type="Proteomes" id="UP000813385"/>
    </source>
</evidence>
<reference evidence="1" key="1">
    <citation type="journal article" date="2021" name="Nat. Commun.">
        <title>Genetic determinants of endophytism in the Arabidopsis root mycobiome.</title>
        <authorList>
            <person name="Mesny F."/>
            <person name="Miyauchi S."/>
            <person name="Thiergart T."/>
            <person name="Pickel B."/>
            <person name="Atanasova L."/>
            <person name="Karlsson M."/>
            <person name="Huettel B."/>
            <person name="Barry K.W."/>
            <person name="Haridas S."/>
            <person name="Chen C."/>
            <person name="Bauer D."/>
            <person name="Andreopoulos W."/>
            <person name="Pangilinan J."/>
            <person name="LaButti K."/>
            <person name="Riley R."/>
            <person name="Lipzen A."/>
            <person name="Clum A."/>
            <person name="Drula E."/>
            <person name="Henrissat B."/>
            <person name="Kohler A."/>
            <person name="Grigoriev I.V."/>
            <person name="Martin F.M."/>
            <person name="Hacquard S."/>
        </authorList>
    </citation>
    <scope>NUCLEOTIDE SEQUENCE</scope>
    <source>
        <strain evidence="1">MPI-CAGE-AT-0016</strain>
    </source>
</reference>
<keyword evidence="2" id="KW-1185">Reference proteome</keyword>
<comment type="caution">
    <text evidence="1">The sequence shown here is derived from an EMBL/GenBank/DDBJ whole genome shotgun (WGS) entry which is preliminary data.</text>
</comment>
<organism evidence="1 2">
    <name type="scientific">Plectosphaerella cucumerina</name>
    <dbReference type="NCBI Taxonomy" id="40658"/>
    <lineage>
        <taxon>Eukaryota</taxon>
        <taxon>Fungi</taxon>
        <taxon>Dikarya</taxon>
        <taxon>Ascomycota</taxon>
        <taxon>Pezizomycotina</taxon>
        <taxon>Sordariomycetes</taxon>
        <taxon>Hypocreomycetidae</taxon>
        <taxon>Glomerellales</taxon>
        <taxon>Plectosphaerellaceae</taxon>
        <taxon>Plectosphaerella</taxon>
    </lineage>
</organism>
<dbReference type="Proteomes" id="UP000813385">
    <property type="component" value="Unassembled WGS sequence"/>
</dbReference>
<evidence type="ECO:0000313" key="1">
    <source>
        <dbReference type="EMBL" id="KAH7367373.1"/>
    </source>
</evidence>
<proteinExistence type="predicted"/>
<sequence>MIRAAGLYLVRMAWWLASDCKGRGVSTLGWRGGGGGKIASVRPVHERLLNSSGQQMGRETLEGGCSGIDLRVFRATLPRSLCQLHFK</sequence>
<accession>A0A8K0TJ61</accession>
<gene>
    <name evidence="1" type="ORF">B0T11DRAFT_53256</name>
</gene>
<dbReference type="AlphaFoldDB" id="A0A8K0TJ61"/>